<gene>
    <name evidence="4" type="ORF">MTBPR1_70060</name>
</gene>
<accession>A0A1C3RKL5</accession>
<reference evidence="4 5" key="1">
    <citation type="submission" date="2016-07" db="EMBL/GenBank/DDBJ databases">
        <authorList>
            <person name="Lefevre C.T."/>
        </authorList>
    </citation>
    <scope>NUCLEOTIDE SEQUENCE [LARGE SCALE GENOMIC DNA]</scope>
    <source>
        <strain evidence="4">PR1</strain>
    </source>
</reference>
<feature type="signal peptide" evidence="2">
    <location>
        <begin position="1"/>
        <end position="22"/>
    </location>
</feature>
<dbReference type="EMBL" id="FLYE01000046">
    <property type="protein sequence ID" value="SCA57788.1"/>
    <property type="molecule type" value="Genomic_DNA"/>
</dbReference>
<feature type="region of interest" description="Disordered" evidence="1">
    <location>
        <begin position="32"/>
        <end position="60"/>
    </location>
</feature>
<evidence type="ECO:0000256" key="2">
    <source>
        <dbReference type="SAM" id="SignalP"/>
    </source>
</evidence>
<evidence type="ECO:0000259" key="3">
    <source>
        <dbReference type="Pfam" id="PF14326"/>
    </source>
</evidence>
<keyword evidence="2" id="KW-0732">Signal</keyword>
<dbReference type="STRING" id="1867952.MTBPR1_70060"/>
<evidence type="ECO:0000256" key="1">
    <source>
        <dbReference type="SAM" id="MobiDB-lite"/>
    </source>
</evidence>
<proteinExistence type="predicted"/>
<keyword evidence="5" id="KW-1185">Reference proteome</keyword>
<dbReference type="RefSeq" id="WP_069189800.1">
    <property type="nucleotide sequence ID" value="NZ_FLYE01000046.1"/>
</dbReference>
<protein>
    <recommendedName>
        <fullName evidence="3">DUF4384 domain-containing protein</fullName>
    </recommendedName>
</protein>
<dbReference type="OrthoDB" id="8434699at2"/>
<dbReference type="Pfam" id="PF14326">
    <property type="entry name" value="DUF4384"/>
    <property type="match status" value="1"/>
</dbReference>
<feature type="domain" description="DUF4384" evidence="3">
    <location>
        <begin position="386"/>
        <end position="463"/>
    </location>
</feature>
<sequence length="512" mass="57257">MRFFILFVFLSFCVTSLEPVYAQGSGEAISTQDEDKPWLKKKKKTDKKKKKKQASASKSFKKMARELLGRPSWSDRFLNLLDQDVAKIAIHPFKEEDLPISLEEAQTYVDGFTRALVREADGRYAIVGRKELGAVVSDINEMGTRTESINPLGDLIARARSDLLAVGSLSLKGEKIILAYKLVETESGRIVSATQKSFKRKQGETQKVGGLSVKGAAQKASAQLMRDLVEVRKIMVEGLRYQTSGIHTGFGRYFMGLLSDGLRKQAASGPRNINDLSISAFEIEEERFRGLKLAKGSLNNQENQRQKRDYILKGTYWVFEQWVEIRLTLEGADGRSIAWRGRIVRSEIPESFELIPPPAPIDEEARKALGPIDLYVTSNKGDNPLFKIGQKMVLALRAQEDAYVSCYYFQADGAFFKIFPNRFMTSGKINGGFTQHIPSAGMPFAFEFSPPSGVEAVKCFATDVEVTKRLAPHIGKAAFEPLSLQNEHELTKIYRSLRDVTLSEASLIVTVQ</sequence>
<evidence type="ECO:0000313" key="4">
    <source>
        <dbReference type="EMBL" id="SCA57788.1"/>
    </source>
</evidence>
<dbReference type="Proteomes" id="UP000231658">
    <property type="component" value="Unassembled WGS sequence"/>
</dbReference>
<name>A0A1C3RKL5_9PROT</name>
<organism evidence="4 5">
    <name type="scientific">Candidatus Terasakiella magnetica</name>
    <dbReference type="NCBI Taxonomy" id="1867952"/>
    <lineage>
        <taxon>Bacteria</taxon>
        <taxon>Pseudomonadati</taxon>
        <taxon>Pseudomonadota</taxon>
        <taxon>Alphaproteobacteria</taxon>
        <taxon>Rhodospirillales</taxon>
        <taxon>Terasakiellaceae</taxon>
        <taxon>Terasakiella</taxon>
    </lineage>
</organism>
<dbReference type="AlphaFoldDB" id="A0A1C3RKL5"/>
<dbReference type="InterPro" id="IPR025493">
    <property type="entry name" value="DUF4384"/>
</dbReference>
<evidence type="ECO:0000313" key="5">
    <source>
        <dbReference type="Proteomes" id="UP000231658"/>
    </source>
</evidence>
<feature type="compositionally biased region" description="Basic residues" evidence="1">
    <location>
        <begin position="39"/>
        <end position="53"/>
    </location>
</feature>
<feature type="chain" id="PRO_5008680862" description="DUF4384 domain-containing protein" evidence="2">
    <location>
        <begin position="23"/>
        <end position="512"/>
    </location>
</feature>